<evidence type="ECO:0000256" key="4">
    <source>
        <dbReference type="ARBA" id="ARBA00023136"/>
    </source>
</evidence>
<sequence length="173" mass="18801">MSLETPLRPTSSVSSPHPARYALAAGRIFLGWTFLWAFVDKLFGLGKPTEKGWLSGVSPSKGFLSHTEGPFKDLFHAMAGKVWVDVLFMFGLGGLGIALLLGICLRIAAAGGTILLFMLWAASLWPDTNPFMDMHWIYAAALVAAALTDNGTTLGLGRLWARLPIVRDLPFLR</sequence>
<reference evidence="6 7" key="1">
    <citation type="submission" date="2019-08" db="EMBL/GenBank/DDBJ databases">
        <title>Actinomadura sp. nov. CYP1-5 isolated from mountain soil.</title>
        <authorList>
            <person name="Songsumanus A."/>
            <person name="Kuncharoen N."/>
            <person name="Kudo T."/>
            <person name="Yuki M."/>
            <person name="Igarashi Y."/>
            <person name="Tanasupawat S."/>
        </authorList>
    </citation>
    <scope>NUCLEOTIDE SEQUENCE [LARGE SCALE GENOMIC DNA]</scope>
    <source>
        <strain evidence="6 7">JCM 14158</strain>
    </source>
</reference>
<evidence type="ECO:0000256" key="2">
    <source>
        <dbReference type="ARBA" id="ARBA00022692"/>
    </source>
</evidence>
<name>A0A5D0NU89_9ACTN</name>
<dbReference type="EMBL" id="VSFG01000001">
    <property type="protein sequence ID" value="TYB47947.1"/>
    <property type="molecule type" value="Genomic_DNA"/>
</dbReference>
<evidence type="ECO:0000256" key="3">
    <source>
        <dbReference type="ARBA" id="ARBA00022989"/>
    </source>
</evidence>
<proteinExistence type="predicted"/>
<organism evidence="6 7">
    <name type="scientific">Actinomadura chibensis</name>
    <dbReference type="NCBI Taxonomy" id="392828"/>
    <lineage>
        <taxon>Bacteria</taxon>
        <taxon>Bacillati</taxon>
        <taxon>Actinomycetota</taxon>
        <taxon>Actinomycetes</taxon>
        <taxon>Streptosporangiales</taxon>
        <taxon>Thermomonosporaceae</taxon>
        <taxon>Actinomadura</taxon>
    </lineage>
</organism>
<evidence type="ECO:0000313" key="7">
    <source>
        <dbReference type="Proteomes" id="UP000323380"/>
    </source>
</evidence>
<keyword evidence="2 5" id="KW-0812">Transmembrane</keyword>
<dbReference type="RefSeq" id="WP_148344033.1">
    <property type="nucleotide sequence ID" value="NZ_VSFG01000001.1"/>
</dbReference>
<evidence type="ECO:0000313" key="6">
    <source>
        <dbReference type="EMBL" id="TYB47947.1"/>
    </source>
</evidence>
<gene>
    <name evidence="6" type="ORF">FXF69_01510</name>
</gene>
<feature type="transmembrane region" description="Helical" evidence="5">
    <location>
        <begin position="82"/>
        <end position="100"/>
    </location>
</feature>
<dbReference type="Proteomes" id="UP000323380">
    <property type="component" value="Unassembled WGS sequence"/>
</dbReference>
<protein>
    <submittedName>
        <fullName evidence="6">DoxX family membrane protein</fullName>
    </submittedName>
</protein>
<keyword evidence="3 5" id="KW-1133">Transmembrane helix</keyword>
<comment type="caution">
    <text evidence="6">The sequence shown here is derived from an EMBL/GenBank/DDBJ whole genome shotgun (WGS) entry which is preliminary data.</text>
</comment>
<comment type="subcellular location">
    <subcellularLocation>
        <location evidence="1">Membrane</location>
        <topology evidence="1">Multi-pass membrane protein</topology>
    </subcellularLocation>
</comment>
<dbReference type="Pfam" id="PF07681">
    <property type="entry name" value="DoxX"/>
    <property type="match status" value="1"/>
</dbReference>
<dbReference type="GO" id="GO:0016020">
    <property type="term" value="C:membrane"/>
    <property type="evidence" value="ECO:0007669"/>
    <property type="project" value="UniProtKB-SubCell"/>
</dbReference>
<keyword evidence="7" id="KW-1185">Reference proteome</keyword>
<dbReference type="AlphaFoldDB" id="A0A5D0NU89"/>
<keyword evidence="4 5" id="KW-0472">Membrane</keyword>
<evidence type="ECO:0000256" key="5">
    <source>
        <dbReference type="SAM" id="Phobius"/>
    </source>
</evidence>
<feature type="transmembrane region" description="Helical" evidence="5">
    <location>
        <begin position="137"/>
        <end position="161"/>
    </location>
</feature>
<accession>A0A5D0NU89</accession>
<feature type="transmembrane region" description="Helical" evidence="5">
    <location>
        <begin position="107"/>
        <end position="125"/>
    </location>
</feature>
<dbReference type="InterPro" id="IPR032808">
    <property type="entry name" value="DoxX"/>
</dbReference>
<evidence type="ECO:0000256" key="1">
    <source>
        <dbReference type="ARBA" id="ARBA00004141"/>
    </source>
</evidence>
<feature type="transmembrane region" description="Helical" evidence="5">
    <location>
        <begin position="21"/>
        <end position="39"/>
    </location>
</feature>